<accession>A0A2W5Q4X5</accession>
<protein>
    <submittedName>
        <fullName evidence="1">Hemin uptake protein HemP</fullName>
    </submittedName>
</protein>
<reference evidence="1 2" key="1">
    <citation type="submission" date="2017-08" db="EMBL/GenBank/DDBJ databases">
        <title>Infants hospitalized years apart are colonized by the same room-sourced microbial strains.</title>
        <authorList>
            <person name="Brooks B."/>
            <person name="Olm M.R."/>
            <person name="Firek B.A."/>
            <person name="Baker R."/>
            <person name="Thomas B.C."/>
            <person name="Morowitz M.J."/>
            <person name="Banfield J.F."/>
        </authorList>
    </citation>
    <scope>NUCLEOTIDE SEQUENCE [LARGE SCALE GENOMIC DNA]</scope>
    <source>
        <strain evidence="1">S2_005_002_R2_34</strain>
    </source>
</reference>
<evidence type="ECO:0000313" key="2">
    <source>
        <dbReference type="Proteomes" id="UP000249185"/>
    </source>
</evidence>
<comment type="caution">
    <text evidence="1">The sequence shown here is derived from an EMBL/GenBank/DDBJ whole genome shotgun (WGS) entry which is preliminary data.</text>
</comment>
<dbReference type="AlphaFoldDB" id="A0A2W5Q4X5"/>
<sequence length="59" mass="6529">MNAPFQTRRDNVTRIADLPARPTHDARLLTAGGTEATIVLDSTVYVLHITRQGKLILTK</sequence>
<dbReference type="Gene3D" id="2.10.70.10">
    <property type="entry name" value="Complement Module, domain 1"/>
    <property type="match status" value="1"/>
</dbReference>
<dbReference type="InterPro" id="IPR019600">
    <property type="entry name" value="Hemin_uptake_protein_HemP"/>
</dbReference>
<proteinExistence type="predicted"/>
<gene>
    <name evidence="1" type="ORF">DI556_01745</name>
</gene>
<dbReference type="EMBL" id="QFPW01000001">
    <property type="protein sequence ID" value="PZQ52407.1"/>
    <property type="molecule type" value="Genomic_DNA"/>
</dbReference>
<name>A0A2W5Q4X5_RHOSU</name>
<evidence type="ECO:0000313" key="1">
    <source>
        <dbReference type="EMBL" id="PZQ52407.1"/>
    </source>
</evidence>
<dbReference type="Pfam" id="PF10636">
    <property type="entry name" value="hemP"/>
    <property type="match status" value="1"/>
</dbReference>
<dbReference type="Proteomes" id="UP000249185">
    <property type="component" value="Unassembled WGS sequence"/>
</dbReference>
<organism evidence="1 2">
    <name type="scientific">Rhodovulum sulfidophilum</name>
    <name type="common">Rhodobacter sulfidophilus</name>
    <dbReference type="NCBI Taxonomy" id="35806"/>
    <lineage>
        <taxon>Bacteria</taxon>
        <taxon>Pseudomonadati</taxon>
        <taxon>Pseudomonadota</taxon>
        <taxon>Alphaproteobacteria</taxon>
        <taxon>Rhodobacterales</taxon>
        <taxon>Paracoccaceae</taxon>
        <taxon>Rhodovulum</taxon>
    </lineage>
</organism>